<dbReference type="KEGG" id="tng:GSTEN00017952G001"/>
<gene>
    <name evidence="1" type="ORF">GSTENG00017952001</name>
</gene>
<protein>
    <submittedName>
        <fullName evidence="1">(spotted green pufferfish) hypothetical protein</fullName>
    </submittedName>
</protein>
<name>Q4SHX0_TETNG</name>
<accession>Q4SHX0</accession>
<comment type="caution">
    <text evidence="1">The sequence shown here is derived from an EMBL/GenBank/DDBJ whole genome shotgun (WGS) entry which is preliminary data.</text>
</comment>
<organism evidence="1">
    <name type="scientific">Tetraodon nigroviridis</name>
    <name type="common">Spotted green pufferfish</name>
    <name type="synonym">Chelonodon nigroviridis</name>
    <dbReference type="NCBI Taxonomy" id="99883"/>
    <lineage>
        <taxon>Eukaryota</taxon>
        <taxon>Metazoa</taxon>
        <taxon>Chordata</taxon>
        <taxon>Craniata</taxon>
        <taxon>Vertebrata</taxon>
        <taxon>Euteleostomi</taxon>
        <taxon>Actinopterygii</taxon>
        <taxon>Neopterygii</taxon>
        <taxon>Teleostei</taxon>
        <taxon>Neoteleostei</taxon>
        <taxon>Acanthomorphata</taxon>
        <taxon>Eupercaria</taxon>
        <taxon>Tetraodontiformes</taxon>
        <taxon>Tetradontoidea</taxon>
        <taxon>Tetraodontidae</taxon>
        <taxon>Tetraodon</taxon>
    </lineage>
</organism>
<dbReference type="EMBL" id="CAAE01014581">
    <property type="protein sequence ID" value="CAF99762.1"/>
    <property type="molecule type" value="Genomic_DNA"/>
</dbReference>
<evidence type="ECO:0000313" key="1">
    <source>
        <dbReference type="EMBL" id="CAF99762.1"/>
    </source>
</evidence>
<reference evidence="1" key="2">
    <citation type="submission" date="2004-02" db="EMBL/GenBank/DDBJ databases">
        <authorList>
            <consortium name="Genoscope"/>
            <consortium name="Whitehead Institute Centre for Genome Research"/>
        </authorList>
    </citation>
    <scope>NUCLEOTIDE SEQUENCE</scope>
</reference>
<sequence>MGSEEGKTNRQIHIEIDSAMRPTACKNCHSRLINETNTLTSDVIF</sequence>
<dbReference type="AlphaFoldDB" id="Q4SHX0"/>
<proteinExistence type="predicted"/>
<reference evidence="1" key="1">
    <citation type="journal article" date="2004" name="Nature">
        <title>Genome duplication in the teleost fish Tetraodon nigroviridis reveals the early vertebrate proto-karyotype.</title>
        <authorList>
            <person name="Jaillon O."/>
            <person name="Aury J.-M."/>
            <person name="Brunet F."/>
            <person name="Petit J.-L."/>
            <person name="Stange-Thomann N."/>
            <person name="Mauceli E."/>
            <person name="Bouneau L."/>
            <person name="Fischer C."/>
            <person name="Ozouf-Costaz C."/>
            <person name="Bernot A."/>
            <person name="Nicaud S."/>
            <person name="Jaffe D."/>
            <person name="Fisher S."/>
            <person name="Lutfalla G."/>
            <person name="Dossat C."/>
            <person name="Segurens B."/>
            <person name="Dasilva C."/>
            <person name="Salanoubat M."/>
            <person name="Levy M."/>
            <person name="Boudet N."/>
            <person name="Castellano S."/>
            <person name="Anthouard V."/>
            <person name="Jubin C."/>
            <person name="Castelli V."/>
            <person name="Katinka M."/>
            <person name="Vacherie B."/>
            <person name="Biemont C."/>
            <person name="Skalli Z."/>
            <person name="Cattolico L."/>
            <person name="Poulain J."/>
            <person name="De Berardinis V."/>
            <person name="Cruaud C."/>
            <person name="Duprat S."/>
            <person name="Brottier P."/>
            <person name="Coutanceau J.-P."/>
            <person name="Gouzy J."/>
            <person name="Parra G."/>
            <person name="Lardier G."/>
            <person name="Chapple C."/>
            <person name="McKernan K.J."/>
            <person name="McEwan P."/>
            <person name="Bosak S."/>
            <person name="Kellis M."/>
            <person name="Volff J.-N."/>
            <person name="Guigo R."/>
            <person name="Zody M.C."/>
            <person name="Mesirov J."/>
            <person name="Lindblad-Toh K."/>
            <person name="Birren B."/>
            <person name="Nusbaum C."/>
            <person name="Kahn D."/>
            <person name="Robinson-Rechavi M."/>
            <person name="Laudet V."/>
            <person name="Schachter V."/>
            <person name="Quetier F."/>
            <person name="Saurin W."/>
            <person name="Scarpelli C."/>
            <person name="Wincker P."/>
            <person name="Lander E.S."/>
            <person name="Weissenbach J."/>
            <person name="Roest Crollius H."/>
        </authorList>
    </citation>
    <scope>NUCLEOTIDE SEQUENCE [LARGE SCALE GENOMIC DNA]</scope>
</reference>